<comment type="caution">
    <text evidence="3">The sequence shown here is derived from an EMBL/GenBank/DDBJ whole genome shotgun (WGS) entry which is preliminary data.</text>
</comment>
<dbReference type="InterPro" id="IPR001173">
    <property type="entry name" value="Glyco_trans_2-like"/>
</dbReference>
<dbReference type="InterPro" id="IPR050834">
    <property type="entry name" value="Glycosyltransf_2"/>
</dbReference>
<dbReference type="AlphaFoldDB" id="A0A2H0NHC1"/>
<keyword evidence="1" id="KW-1133">Transmembrane helix</keyword>
<evidence type="ECO:0000259" key="2">
    <source>
        <dbReference type="Pfam" id="PF00535"/>
    </source>
</evidence>
<dbReference type="Gene3D" id="3.90.550.10">
    <property type="entry name" value="Spore Coat Polysaccharide Biosynthesis Protein SpsA, Chain A"/>
    <property type="match status" value="1"/>
</dbReference>
<evidence type="ECO:0000313" key="4">
    <source>
        <dbReference type="Proteomes" id="UP000230707"/>
    </source>
</evidence>
<dbReference type="Pfam" id="PF00535">
    <property type="entry name" value="Glycos_transf_2"/>
    <property type="match status" value="1"/>
</dbReference>
<organism evidence="3 4">
    <name type="scientific">Candidatus Gottesmanbacteria bacterium CG11_big_fil_rev_8_21_14_0_20_37_11</name>
    <dbReference type="NCBI Taxonomy" id="1974575"/>
    <lineage>
        <taxon>Bacteria</taxon>
        <taxon>Candidatus Gottesmaniibacteriota</taxon>
    </lineage>
</organism>
<protein>
    <recommendedName>
        <fullName evidence="2">Glycosyltransferase 2-like domain-containing protein</fullName>
    </recommendedName>
</protein>
<keyword evidence="1" id="KW-0812">Transmembrane</keyword>
<keyword evidence="1" id="KW-0472">Membrane</keyword>
<dbReference type="Proteomes" id="UP000230707">
    <property type="component" value="Unassembled WGS sequence"/>
</dbReference>
<name>A0A2H0NHC1_9BACT</name>
<sequence length="350" mass="40557">MFEKQKAIIYSVIIPTYNRSSSLLRLLTSLENISFPRNRWEIVVVDNNSTDDTRIKVKEYWKVNDINISYVYEKRLSFTVARRTGAEHARGDILVYIDDDVSVGKEWLKSIEEGFLNNNIGMVGGPIKPKYEEKPPKWVTEMNGIWLSLFDLGNHIQDVERIPGPNLSIKKKVLDELGGFPPDTIGVESEGKSEVIEKIYVGPGDWGLCQKVRSAGYRIIYHPKAIVYHHIPPIRLTREWWKSRFRGEGSCLVIYEQYEKKFGRIMIFLKIMYSLLEFLKSLIILSITKVLGIKKKEINIFWVIFSLSKAKAWLVMLFKPSLASELWEMGLSGVSSNQIKQSDRFIRFLR</sequence>
<accession>A0A2H0NHC1</accession>
<proteinExistence type="predicted"/>
<feature type="domain" description="Glycosyltransferase 2-like" evidence="2">
    <location>
        <begin position="11"/>
        <end position="145"/>
    </location>
</feature>
<feature type="transmembrane region" description="Helical" evidence="1">
    <location>
        <begin position="267"/>
        <end position="288"/>
    </location>
</feature>
<reference evidence="3 4" key="1">
    <citation type="submission" date="2017-09" db="EMBL/GenBank/DDBJ databases">
        <title>Depth-based differentiation of microbial function through sediment-hosted aquifers and enrichment of novel symbionts in the deep terrestrial subsurface.</title>
        <authorList>
            <person name="Probst A.J."/>
            <person name="Ladd B."/>
            <person name="Jarett J.K."/>
            <person name="Geller-Mcgrath D.E."/>
            <person name="Sieber C.M."/>
            <person name="Emerson J.B."/>
            <person name="Anantharaman K."/>
            <person name="Thomas B.C."/>
            <person name="Malmstrom R."/>
            <person name="Stieglmeier M."/>
            <person name="Klingl A."/>
            <person name="Woyke T."/>
            <person name="Ryan C.M."/>
            <person name="Banfield J.F."/>
        </authorList>
    </citation>
    <scope>NUCLEOTIDE SEQUENCE [LARGE SCALE GENOMIC DNA]</scope>
    <source>
        <strain evidence="3">CG11_big_fil_rev_8_21_14_0_20_37_11</strain>
    </source>
</reference>
<dbReference type="SUPFAM" id="SSF53448">
    <property type="entry name" value="Nucleotide-diphospho-sugar transferases"/>
    <property type="match status" value="1"/>
</dbReference>
<evidence type="ECO:0000256" key="1">
    <source>
        <dbReference type="SAM" id="Phobius"/>
    </source>
</evidence>
<dbReference type="InterPro" id="IPR029044">
    <property type="entry name" value="Nucleotide-diphossugar_trans"/>
</dbReference>
<evidence type="ECO:0000313" key="3">
    <source>
        <dbReference type="EMBL" id="PIR08287.1"/>
    </source>
</evidence>
<dbReference type="PANTHER" id="PTHR43685">
    <property type="entry name" value="GLYCOSYLTRANSFERASE"/>
    <property type="match status" value="1"/>
</dbReference>
<dbReference type="PANTHER" id="PTHR43685:SF2">
    <property type="entry name" value="GLYCOSYLTRANSFERASE 2-LIKE DOMAIN-CONTAINING PROTEIN"/>
    <property type="match status" value="1"/>
</dbReference>
<dbReference type="EMBL" id="PCWS01000085">
    <property type="protein sequence ID" value="PIR08287.1"/>
    <property type="molecule type" value="Genomic_DNA"/>
</dbReference>
<gene>
    <name evidence="3" type="ORF">COV53_03770</name>
</gene>